<sequence>MDSSNNYDEDGFIKTGDIGYYDEDECFYIIDRIKEMFKYKSWHVIPTSLEVLLQEHPAVKEAVVFGIPHEMDEFHPAACVILKDNMEVSPEAIEKFVSGKVSEWHKLRGGIKIVEFIPKTPSGKILRRKMRDIFMTT</sequence>
<evidence type="ECO:0000256" key="1">
    <source>
        <dbReference type="ARBA" id="ARBA00006432"/>
    </source>
</evidence>
<comment type="similarity">
    <text evidence="1">Belongs to the ATP-dependent AMP-binding enzyme family.</text>
</comment>
<keyword evidence="2" id="KW-0436">Ligase</keyword>
<dbReference type="AlphaFoldDB" id="A0AAV8XUN8"/>
<dbReference type="Proteomes" id="UP001162156">
    <property type="component" value="Unassembled WGS sequence"/>
</dbReference>
<keyword evidence="5" id="KW-1185">Reference proteome</keyword>
<dbReference type="InterPro" id="IPR045851">
    <property type="entry name" value="AMP-bd_C_sf"/>
</dbReference>
<dbReference type="Gene3D" id="3.30.300.30">
    <property type="match status" value="1"/>
</dbReference>
<evidence type="ECO:0000313" key="5">
    <source>
        <dbReference type="Proteomes" id="UP001162156"/>
    </source>
</evidence>
<organism evidence="4 5">
    <name type="scientific">Rhamnusium bicolor</name>
    <dbReference type="NCBI Taxonomy" id="1586634"/>
    <lineage>
        <taxon>Eukaryota</taxon>
        <taxon>Metazoa</taxon>
        <taxon>Ecdysozoa</taxon>
        <taxon>Arthropoda</taxon>
        <taxon>Hexapoda</taxon>
        <taxon>Insecta</taxon>
        <taxon>Pterygota</taxon>
        <taxon>Neoptera</taxon>
        <taxon>Endopterygota</taxon>
        <taxon>Coleoptera</taxon>
        <taxon>Polyphaga</taxon>
        <taxon>Cucujiformia</taxon>
        <taxon>Chrysomeloidea</taxon>
        <taxon>Cerambycidae</taxon>
        <taxon>Lepturinae</taxon>
        <taxon>Rhagiini</taxon>
        <taxon>Rhamnusium</taxon>
    </lineage>
</organism>
<dbReference type="Gene3D" id="3.40.50.12780">
    <property type="entry name" value="N-terminal domain of ligase-like"/>
    <property type="match status" value="1"/>
</dbReference>
<protein>
    <recommendedName>
        <fullName evidence="3">AMP-binding enzyme C-terminal domain-containing protein</fullName>
    </recommendedName>
</protein>
<proteinExistence type="inferred from homology"/>
<reference evidence="4" key="1">
    <citation type="journal article" date="2023" name="Insect Mol. Biol.">
        <title>Genome sequencing provides insights into the evolution of gene families encoding plant cell wall-degrading enzymes in longhorned beetles.</title>
        <authorList>
            <person name="Shin N.R."/>
            <person name="Okamura Y."/>
            <person name="Kirsch R."/>
            <person name="Pauchet Y."/>
        </authorList>
    </citation>
    <scope>NUCLEOTIDE SEQUENCE</scope>
    <source>
        <strain evidence="4">RBIC_L_NR</strain>
    </source>
</reference>
<dbReference type="InterPro" id="IPR025110">
    <property type="entry name" value="AMP-bd_C"/>
</dbReference>
<gene>
    <name evidence="4" type="ORF">NQ314_010168</name>
</gene>
<dbReference type="Pfam" id="PF13193">
    <property type="entry name" value="AMP-binding_C"/>
    <property type="match status" value="1"/>
</dbReference>
<dbReference type="SUPFAM" id="SSF56801">
    <property type="entry name" value="Acetyl-CoA synthetase-like"/>
    <property type="match status" value="1"/>
</dbReference>
<evidence type="ECO:0000259" key="3">
    <source>
        <dbReference type="Pfam" id="PF13193"/>
    </source>
</evidence>
<evidence type="ECO:0000256" key="2">
    <source>
        <dbReference type="ARBA" id="ARBA00022598"/>
    </source>
</evidence>
<accession>A0AAV8XUN8</accession>
<feature type="domain" description="AMP-binding enzyme C-terminal" evidence="3">
    <location>
        <begin position="49"/>
        <end position="124"/>
    </location>
</feature>
<dbReference type="PANTHER" id="PTHR24096:SF149">
    <property type="entry name" value="AMP-BINDING DOMAIN-CONTAINING PROTEIN-RELATED"/>
    <property type="match status" value="1"/>
</dbReference>
<dbReference type="GO" id="GO:0016405">
    <property type="term" value="F:CoA-ligase activity"/>
    <property type="evidence" value="ECO:0007669"/>
    <property type="project" value="TreeGrafter"/>
</dbReference>
<dbReference type="PANTHER" id="PTHR24096">
    <property type="entry name" value="LONG-CHAIN-FATTY-ACID--COA LIGASE"/>
    <property type="match status" value="1"/>
</dbReference>
<evidence type="ECO:0000313" key="4">
    <source>
        <dbReference type="EMBL" id="KAJ8942060.1"/>
    </source>
</evidence>
<dbReference type="EMBL" id="JANEYF010002806">
    <property type="protein sequence ID" value="KAJ8942060.1"/>
    <property type="molecule type" value="Genomic_DNA"/>
</dbReference>
<comment type="caution">
    <text evidence="4">The sequence shown here is derived from an EMBL/GenBank/DDBJ whole genome shotgun (WGS) entry which is preliminary data.</text>
</comment>
<dbReference type="InterPro" id="IPR042099">
    <property type="entry name" value="ANL_N_sf"/>
</dbReference>
<name>A0AAV8XUN8_9CUCU</name>